<dbReference type="PANTHER" id="PTHR15217">
    <property type="entry name" value="WILMS' TUMOR 1-ASSOCIATING PROTEIN"/>
    <property type="match status" value="1"/>
</dbReference>
<evidence type="ECO:0000256" key="2">
    <source>
        <dbReference type="ARBA" id="ARBA00010313"/>
    </source>
</evidence>
<sequence length="103" mass="11896">MKVSRDNLATFESLKLQSQKFKSGILHLRMTPTLQQLEKEKKKEVAFIVTNAKREHEISDLNSEVSDLRSQLKPPSMQCVWTSCKINEVLSMMFLIFLPPSSR</sequence>
<keyword evidence="4" id="KW-0508">mRNA splicing</keyword>
<dbReference type="GO" id="GO:0006397">
    <property type="term" value="P:mRNA processing"/>
    <property type="evidence" value="ECO:0007669"/>
    <property type="project" value="UniProtKB-KW"/>
</dbReference>
<dbReference type="GO" id="GO:0008380">
    <property type="term" value="P:RNA splicing"/>
    <property type="evidence" value="ECO:0007669"/>
    <property type="project" value="UniProtKB-KW"/>
</dbReference>
<keyword evidence="5" id="KW-0539">Nucleus</keyword>
<dbReference type="GO" id="GO:0000381">
    <property type="term" value="P:regulation of alternative mRNA splicing, via spliceosome"/>
    <property type="evidence" value="ECO:0007669"/>
    <property type="project" value="InterPro"/>
</dbReference>
<dbReference type="AlphaFoldDB" id="A0A9R1XK20"/>
<reference evidence="6 7" key="1">
    <citation type="journal article" date="2017" name="Nat. Commun.">
        <title>Genome assembly with in vitro proximity ligation data and whole-genome triplication in lettuce.</title>
        <authorList>
            <person name="Reyes-Chin-Wo S."/>
            <person name="Wang Z."/>
            <person name="Yang X."/>
            <person name="Kozik A."/>
            <person name="Arikit S."/>
            <person name="Song C."/>
            <person name="Xia L."/>
            <person name="Froenicke L."/>
            <person name="Lavelle D.O."/>
            <person name="Truco M.J."/>
            <person name="Xia R."/>
            <person name="Zhu S."/>
            <person name="Xu C."/>
            <person name="Xu H."/>
            <person name="Xu X."/>
            <person name="Cox K."/>
            <person name="Korf I."/>
            <person name="Meyers B.C."/>
            <person name="Michelmore R.W."/>
        </authorList>
    </citation>
    <scope>NUCLEOTIDE SEQUENCE [LARGE SCALE GENOMIC DNA]</scope>
    <source>
        <strain evidence="7">cv. Salinas</strain>
        <tissue evidence="6">Seedlings</tissue>
    </source>
</reference>
<proteinExistence type="inferred from homology"/>
<dbReference type="GO" id="GO:0005634">
    <property type="term" value="C:nucleus"/>
    <property type="evidence" value="ECO:0007669"/>
    <property type="project" value="UniProtKB-SubCell"/>
</dbReference>
<name>A0A9R1XK20_LACSA</name>
<gene>
    <name evidence="6" type="ORF">LSAT_V11C300144100</name>
</gene>
<accession>A0A9R1XK20</accession>
<protein>
    <submittedName>
        <fullName evidence="6">Uncharacterized protein</fullName>
    </submittedName>
</protein>
<keyword evidence="3" id="KW-0507">mRNA processing</keyword>
<dbReference type="Proteomes" id="UP000235145">
    <property type="component" value="Unassembled WGS sequence"/>
</dbReference>
<evidence type="ECO:0000256" key="4">
    <source>
        <dbReference type="ARBA" id="ARBA00023187"/>
    </source>
</evidence>
<evidence type="ECO:0000313" key="6">
    <source>
        <dbReference type="EMBL" id="KAJ0217615.1"/>
    </source>
</evidence>
<dbReference type="InterPro" id="IPR033757">
    <property type="entry name" value="WTAP"/>
</dbReference>
<organism evidence="6 7">
    <name type="scientific">Lactuca sativa</name>
    <name type="common">Garden lettuce</name>
    <dbReference type="NCBI Taxonomy" id="4236"/>
    <lineage>
        <taxon>Eukaryota</taxon>
        <taxon>Viridiplantae</taxon>
        <taxon>Streptophyta</taxon>
        <taxon>Embryophyta</taxon>
        <taxon>Tracheophyta</taxon>
        <taxon>Spermatophyta</taxon>
        <taxon>Magnoliopsida</taxon>
        <taxon>eudicotyledons</taxon>
        <taxon>Gunneridae</taxon>
        <taxon>Pentapetalae</taxon>
        <taxon>asterids</taxon>
        <taxon>campanulids</taxon>
        <taxon>Asterales</taxon>
        <taxon>Asteraceae</taxon>
        <taxon>Cichorioideae</taxon>
        <taxon>Cichorieae</taxon>
        <taxon>Lactucinae</taxon>
        <taxon>Lactuca</taxon>
    </lineage>
</organism>
<evidence type="ECO:0000256" key="3">
    <source>
        <dbReference type="ARBA" id="ARBA00022664"/>
    </source>
</evidence>
<dbReference type="PANTHER" id="PTHR15217:SF0">
    <property type="entry name" value="PRE-MRNA-SPLICING REGULATOR WTAP"/>
    <property type="match status" value="1"/>
</dbReference>
<dbReference type="GO" id="GO:0016556">
    <property type="term" value="P:mRNA modification"/>
    <property type="evidence" value="ECO:0007669"/>
    <property type="project" value="InterPro"/>
</dbReference>
<comment type="subcellular location">
    <subcellularLocation>
        <location evidence="1">Nucleus</location>
    </subcellularLocation>
</comment>
<keyword evidence="7" id="KW-1185">Reference proteome</keyword>
<dbReference type="EMBL" id="NBSK02000003">
    <property type="protein sequence ID" value="KAJ0217615.1"/>
    <property type="molecule type" value="Genomic_DNA"/>
</dbReference>
<evidence type="ECO:0000256" key="1">
    <source>
        <dbReference type="ARBA" id="ARBA00004123"/>
    </source>
</evidence>
<evidence type="ECO:0000256" key="5">
    <source>
        <dbReference type="ARBA" id="ARBA00023242"/>
    </source>
</evidence>
<evidence type="ECO:0000313" key="7">
    <source>
        <dbReference type="Proteomes" id="UP000235145"/>
    </source>
</evidence>
<comment type="similarity">
    <text evidence="2">Belongs to the fl(2)d family.</text>
</comment>
<comment type="caution">
    <text evidence="6">The sequence shown here is derived from an EMBL/GenBank/DDBJ whole genome shotgun (WGS) entry which is preliminary data.</text>
</comment>